<keyword evidence="2" id="KW-1185">Reference proteome</keyword>
<dbReference type="EMBL" id="CAJJDM010000088">
    <property type="protein sequence ID" value="CAD8090371.1"/>
    <property type="molecule type" value="Genomic_DNA"/>
</dbReference>
<comment type="caution">
    <text evidence="1">The sequence shown here is derived from an EMBL/GenBank/DDBJ whole genome shotgun (WGS) entry which is preliminary data.</text>
</comment>
<protein>
    <submittedName>
        <fullName evidence="1">Uncharacterized protein</fullName>
    </submittedName>
</protein>
<evidence type="ECO:0000313" key="1">
    <source>
        <dbReference type="EMBL" id="CAD8090371.1"/>
    </source>
</evidence>
<organism evidence="1 2">
    <name type="scientific">Paramecium primaurelia</name>
    <dbReference type="NCBI Taxonomy" id="5886"/>
    <lineage>
        <taxon>Eukaryota</taxon>
        <taxon>Sar</taxon>
        <taxon>Alveolata</taxon>
        <taxon>Ciliophora</taxon>
        <taxon>Intramacronucleata</taxon>
        <taxon>Oligohymenophorea</taxon>
        <taxon>Peniculida</taxon>
        <taxon>Parameciidae</taxon>
        <taxon>Paramecium</taxon>
    </lineage>
</organism>
<dbReference type="AlphaFoldDB" id="A0A8S1NJL7"/>
<accession>A0A8S1NJL7</accession>
<name>A0A8S1NJL7_PARPR</name>
<dbReference type="Proteomes" id="UP000688137">
    <property type="component" value="Unassembled WGS sequence"/>
</dbReference>
<proteinExistence type="predicted"/>
<reference evidence="1" key="1">
    <citation type="submission" date="2021-01" db="EMBL/GenBank/DDBJ databases">
        <authorList>
            <consortium name="Genoscope - CEA"/>
            <person name="William W."/>
        </authorList>
    </citation>
    <scope>NUCLEOTIDE SEQUENCE</scope>
</reference>
<sequence>MYNFKKTRNQFLQSEFGHQWFRRTLKCKINDNLCKSMLQYIKNNKQRRVRFNNRNKESSQELDNFQRKHESRKQIVKDLKETQIKLQEHLNFQYELSVTLYH</sequence>
<gene>
    <name evidence="1" type="ORF">PPRIM_AZ9-3.1.T0850234</name>
</gene>
<evidence type="ECO:0000313" key="2">
    <source>
        <dbReference type="Proteomes" id="UP000688137"/>
    </source>
</evidence>